<keyword evidence="2" id="KW-0732">Signal</keyword>
<reference evidence="3" key="1">
    <citation type="submission" date="2023-05" db="EMBL/GenBank/DDBJ databases">
        <title>Metabolic capabilities are highly conserved among human nasal-associated Corynebacterium species in pangenomic analyses.</title>
        <authorList>
            <person name="Tran T.H."/>
            <person name="Roberts A.Q."/>
            <person name="Escapa I.F."/>
            <person name="Gao W."/>
            <person name="Conlan S."/>
            <person name="Kong H."/>
            <person name="Segre J.A."/>
            <person name="Kelly M.S."/>
            <person name="Lemon K.P."/>
        </authorList>
    </citation>
    <scope>NUCLEOTIDE SEQUENCE</scope>
    <source>
        <strain evidence="3">KPL2654</strain>
    </source>
</reference>
<evidence type="ECO:0000256" key="2">
    <source>
        <dbReference type="SAM" id="SignalP"/>
    </source>
</evidence>
<comment type="caution">
    <text evidence="3">The sequence shown here is derived from an EMBL/GenBank/DDBJ whole genome shotgun (WGS) entry which is preliminary data.</text>
</comment>
<sequence length="336" mass="34727">MINKRAVAAAVLSLSIVIPGASSVAQATTAPKHLGCDKTVAEDAGFRGTSSIVVAKHLKVSCGLSVAEISQLSDSELTQVIEELGISKEGFNPALVRAAAGTIDQNTDKSGNGGGAGDHDRDNQTGVSVDRIKAGARTVTGTVYLQADQDEQKVSAALPGRNFVTVTAKKKNPGKAETVKFEIPVPEGLQLREHHQVFVYTGEGAPTPQRIRNGGAMLLVEADGSGGEESSADSADNGAQAQQTQILVDDIVVGAQTITGKVKLPEGVSEQKIAAFFPRSLFGEAIVSKSEADAAGVVTFEIGVPESLHLRVGDQVKIGPVGSPAEIQSITVRTAS</sequence>
<dbReference type="RefSeq" id="WP_049149381.1">
    <property type="nucleotide sequence ID" value="NZ_CP091865.1"/>
</dbReference>
<evidence type="ECO:0000313" key="3">
    <source>
        <dbReference type="EMBL" id="MDK4327027.1"/>
    </source>
</evidence>
<gene>
    <name evidence="3" type="ORF">QPX54_11005</name>
</gene>
<dbReference type="AlphaFoldDB" id="A0AAP4BVM0"/>
<dbReference type="EMBL" id="JASNVP010000014">
    <property type="protein sequence ID" value="MDK4327027.1"/>
    <property type="molecule type" value="Genomic_DNA"/>
</dbReference>
<name>A0AAP4BVM0_9CORY</name>
<dbReference type="Proteomes" id="UP001226160">
    <property type="component" value="Unassembled WGS sequence"/>
</dbReference>
<proteinExistence type="predicted"/>
<protein>
    <submittedName>
        <fullName evidence="3">Uncharacterized protein</fullName>
    </submittedName>
</protein>
<feature type="region of interest" description="Disordered" evidence="1">
    <location>
        <begin position="102"/>
        <end position="126"/>
    </location>
</feature>
<feature type="signal peptide" evidence="2">
    <location>
        <begin position="1"/>
        <end position="27"/>
    </location>
</feature>
<feature type="chain" id="PRO_5043031237" evidence="2">
    <location>
        <begin position="28"/>
        <end position="336"/>
    </location>
</feature>
<accession>A0AAP4BVM0</accession>
<evidence type="ECO:0000313" key="4">
    <source>
        <dbReference type="Proteomes" id="UP001226160"/>
    </source>
</evidence>
<evidence type="ECO:0000256" key="1">
    <source>
        <dbReference type="SAM" id="MobiDB-lite"/>
    </source>
</evidence>
<organism evidence="3 4">
    <name type="scientific">Corynebacterium propinquum</name>
    <dbReference type="NCBI Taxonomy" id="43769"/>
    <lineage>
        <taxon>Bacteria</taxon>
        <taxon>Bacillati</taxon>
        <taxon>Actinomycetota</taxon>
        <taxon>Actinomycetes</taxon>
        <taxon>Mycobacteriales</taxon>
        <taxon>Corynebacteriaceae</taxon>
        <taxon>Corynebacterium</taxon>
    </lineage>
</organism>